<keyword evidence="8" id="KW-0408">Iron</keyword>
<keyword evidence="9" id="KW-0411">Iron-sulfur</keyword>
<protein>
    <recommendedName>
        <fullName evidence="3 10">Quinolinate synthase</fullName>
        <ecNumber evidence="3 10">2.5.1.72</ecNumber>
    </recommendedName>
</protein>
<reference evidence="11" key="1">
    <citation type="journal article" date="2021" name="PeerJ">
        <title>Extensive microbial diversity within the chicken gut microbiome revealed by metagenomics and culture.</title>
        <authorList>
            <person name="Gilroy R."/>
            <person name="Ravi A."/>
            <person name="Getino M."/>
            <person name="Pursley I."/>
            <person name="Horton D.L."/>
            <person name="Alikhan N.F."/>
            <person name="Baker D."/>
            <person name="Gharbi K."/>
            <person name="Hall N."/>
            <person name="Watson M."/>
            <person name="Adriaenssens E.M."/>
            <person name="Foster-Nyarko E."/>
            <person name="Jarju S."/>
            <person name="Secka A."/>
            <person name="Antonio M."/>
            <person name="Oren A."/>
            <person name="Chaudhuri R.R."/>
            <person name="La Ragione R."/>
            <person name="Hildebrand F."/>
            <person name="Pallen M.J."/>
        </authorList>
    </citation>
    <scope>NUCLEOTIDE SEQUENCE</scope>
    <source>
        <strain evidence="11">CHK33-5263</strain>
    </source>
</reference>
<reference evidence="11" key="2">
    <citation type="submission" date="2021-04" db="EMBL/GenBank/DDBJ databases">
        <authorList>
            <person name="Gilroy R."/>
        </authorList>
    </citation>
    <scope>NUCLEOTIDE SEQUENCE</scope>
    <source>
        <strain evidence="11">CHK33-5263</strain>
    </source>
</reference>
<comment type="pathway">
    <text evidence="2">Cofactor biosynthesis; NAD(+) biosynthesis; quinolinate from iminoaspartate: step 1/1.</text>
</comment>
<evidence type="ECO:0000256" key="1">
    <source>
        <dbReference type="ARBA" id="ARBA00001966"/>
    </source>
</evidence>
<keyword evidence="5" id="KW-0662">Pyridine nucleotide biosynthesis</keyword>
<evidence type="ECO:0000256" key="6">
    <source>
        <dbReference type="ARBA" id="ARBA00022679"/>
    </source>
</evidence>
<dbReference type="Proteomes" id="UP000824044">
    <property type="component" value="Unassembled WGS sequence"/>
</dbReference>
<dbReference type="GO" id="GO:0046872">
    <property type="term" value="F:metal ion binding"/>
    <property type="evidence" value="ECO:0007669"/>
    <property type="project" value="UniProtKB-KW"/>
</dbReference>
<evidence type="ECO:0000313" key="12">
    <source>
        <dbReference type="Proteomes" id="UP000824044"/>
    </source>
</evidence>
<evidence type="ECO:0000313" key="11">
    <source>
        <dbReference type="EMBL" id="HIZ24746.1"/>
    </source>
</evidence>
<evidence type="ECO:0000256" key="9">
    <source>
        <dbReference type="ARBA" id="ARBA00023014"/>
    </source>
</evidence>
<dbReference type="GO" id="GO:0051539">
    <property type="term" value="F:4 iron, 4 sulfur cluster binding"/>
    <property type="evidence" value="ECO:0007669"/>
    <property type="project" value="UniProtKB-KW"/>
</dbReference>
<comment type="caution">
    <text evidence="11">The sequence shown here is derived from an EMBL/GenBank/DDBJ whole genome shotgun (WGS) entry which is preliminary data.</text>
</comment>
<accession>A0A9D2DX94</accession>
<dbReference type="InterPro" id="IPR036094">
    <property type="entry name" value="NadA_sf"/>
</dbReference>
<keyword evidence="6 11" id="KW-0808">Transferase</keyword>
<dbReference type="Gene3D" id="3.40.50.10800">
    <property type="entry name" value="NadA-like"/>
    <property type="match status" value="3"/>
</dbReference>
<dbReference type="Pfam" id="PF02445">
    <property type="entry name" value="NadA"/>
    <property type="match status" value="1"/>
</dbReference>
<name>A0A9D2DX94_9FIRM</name>
<dbReference type="PANTHER" id="PTHR30573:SF0">
    <property type="entry name" value="QUINOLINATE SYNTHASE, CHLOROPLASTIC"/>
    <property type="match status" value="1"/>
</dbReference>
<dbReference type="NCBIfam" id="NF006878">
    <property type="entry name" value="PRK09375.1-2"/>
    <property type="match status" value="1"/>
</dbReference>
<dbReference type="InterPro" id="IPR003473">
    <property type="entry name" value="NadA"/>
</dbReference>
<evidence type="ECO:0000256" key="10">
    <source>
        <dbReference type="NCBIfam" id="TIGR00550"/>
    </source>
</evidence>
<dbReference type="PANTHER" id="PTHR30573">
    <property type="entry name" value="QUINOLINATE SYNTHETASE A"/>
    <property type="match status" value="1"/>
</dbReference>
<keyword evidence="7" id="KW-0479">Metal-binding</keyword>
<evidence type="ECO:0000256" key="5">
    <source>
        <dbReference type="ARBA" id="ARBA00022642"/>
    </source>
</evidence>
<evidence type="ECO:0000256" key="7">
    <source>
        <dbReference type="ARBA" id="ARBA00022723"/>
    </source>
</evidence>
<proteinExistence type="predicted"/>
<dbReference type="GO" id="GO:0034628">
    <property type="term" value="P:'de novo' NAD+ biosynthetic process from L-aspartate"/>
    <property type="evidence" value="ECO:0007669"/>
    <property type="project" value="TreeGrafter"/>
</dbReference>
<dbReference type="NCBIfam" id="TIGR00550">
    <property type="entry name" value="nadA"/>
    <property type="match status" value="1"/>
</dbReference>
<dbReference type="SUPFAM" id="SSF142754">
    <property type="entry name" value="NadA-like"/>
    <property type="match status" value="1"/>
</dbReference>
<dbReference type="GO" id="GO:0008987">
    <property type="term" value="F:quinolinate synthetase A activity"/>
    <property type="evidence" value="ECO:0007669"/>
    <property type="project" value="UniProtKB-UniRule"/>
</dbReference>
<dbReference type="EC" id="2.5.1.72" evidence="3 10"/>
<evidence type="ECO:0000256" key="3">
    <source>
        <dbReference type="ARBA" id="ARBA00012669"/>
    </source>
</evidence>
<sequence>MGHAIRREDALVLAHYYAPDAVQASADFVGDSFALAQKAVASDKPVIVFCGVSFMGESAKILCPEKEVYLPVPSAHCAMAEMASEEEILHMREAVEDLAVVTYVNSSARLKALSDVIVTSSNAVKVVSRLKEKNIYFIPDKNLGHYVAAQLPEKKFYFGKGFCPIHNATSEKEVAVARAAHPEALLLVHPECPAAVCAQAAYVGSTAGIIAFAERSDAREFLIGTEEGTLYELSRRCPDKKFYPTRPGFVCADMKKITPEALERVFAGEGTPVEVAPELAQKAAHALRRMLELAQ</sequence>
<gene>
    <name evidence="11" type="primary">nadA</name>
    <name evidence="11" type="ORF">H9812_04650</name>
</gene>
<evidence type="ECO:0000256" key="2">
    <source>
        <dbReference type="ARBA" id="ARBA00005065"/>
    </source>
</evidence>
<keyword evidence="4" id="KW-0004">4Fe-4S</keyword>
<dbReference type="AlphaFoldDB" id="A0A9D2DX94"/>
<evidence type="ECO:0000256" key="4">
    <source>
        <dbReference type="ARBA" id="ARBA00022485"/>
    </source>
</evidence>
<organism evidence="11 12">
    <name type="scientific">Candidatus Gallimonas intestinigallinarum</name>
    <dbReference type="NCBI Taxonomy" id="2838604"/>
    <lineage>
        <taxon>Bacteria</taxon>
        <taxon>Bacillati</taxon>
        <taxon>Bacillota</taxon>
        <taxon>Clostridia</taxon>
        <taxon>Candidatus Gallimonas</taxon>
    </lineage>
</organism>
<evidence type="ECO:0000256" key="8">
    <source>
        <dbReference type="ARBA" id="ARBA00023004"/>
    </source>
</evidence>
<comment type="cofactor">
    <cofactor evidence="1">
        <name>[4Fe-4S] cluster</name>
        <dbReference type="ChEBI" id="CHEBI:49883"/>
    </cofactor>
</comment>
<dbReference type="EMBL" id="DXBS01000090">
    <property type="protein sequence ID" value="HIZ24746.1"/>
    <property type="molecule type" value="Genomic_DNA"/>
</dbReference>